<dbReference type="EMBL" id="JAVDPW010000004">
    <property type="protein sequence ID" value="MDR6289820.1"/>
    <property type="molecule type" value="Genomic_DNA"/>
</dbReference>
<evidence type="ECO:0000256" key="2">
    <source>
        <dbReference type="ARBA" id="ARBA00001946"/>
    </source>
</evidence>
<name>A0ABU1JMJ3_9PROT</name>
<dbReference type="PANTHER" id="PTHR20854:SF4">
    <property type="entry name" value="INOSITOL-1-MONOPHOSPHATASE-RELATED"/>
    <property type="match status" value="1"/>
</dbReference>
<organism evidence="8 9">
    <name type="scientific">Inquilinus ginsengisoli</name>
    <dbReference type="NCBI Taxonomy" id="363840"/>
    <lineage>
        <taxon>Bacteria</taxon>
        <taxon>Pseudomonadati</taxon>
        <taxon>Pseudomonadota</taxon>
        <taxon>Alphaproteobacteria</taxon>
        <taxon>Rhodospirillales</taxon>
        <taxon>Rhodospirillaceae</taxon>
        <taxon>Inquilinus</taxon>
    </lineage>
</organism>
<evidence type="ECO:0000256" key="1">
    <source>
        <dbReference type="ARBA" id="ARBA00001033"/>
    </source>
</evidence>
<dbReference type="Proteomes" id="UP001262410">
    <property type="component" value="Unassembled WGS sequence"/>
</dbReference>
<dbReference type="Pfam" id="PF00459">
    <property type="entry name" value="Inositol_P"/>
    <property type="match status" value="1"/>
</dbReference>
<comment type="similarity">
    <text evidence="3 7">Belongs to the inositol monophosphatase superfamily.</text>
</comment>
<evidence type="ECO:0000256" key="4">
    <source>
        <dbReference type="ARBA" id="ARBA00022723"/>
    </source>
</evidence>
<keyword evidence="9" id="KW-1185">Reference proteome</keyword>
<dbReference type="PROSITE" id="PS00629">
    <property type="entry name" value="IMP_1"/>
    <property type="match status" value="1"/>
</dbReference>
<protein>
    <recommendedName>
        <fullName evidence="7">Inositol-1-monophosphatase</fullName>
        <ecNumber evidence="7">3.1.3.25</ecNumber>
    </recommendedName>
</protein>
<dbReference type="Gene3D" id="3.40.190.80">
    <property type="match status" value="1"/>
</dbReference>
<dbReference type="GO" id="GO:0052834">
    <property type="term" value="F:inositol monophosphate phosphatase activity"/>
    <property type="evidence" value="ECO:0007669"/>
    <property type="project" value="UniProtKB-EC"/>
</dbReference>
<dbReference type="SUPFAM" id="SSF56655">
    <property type="entry name" value="Carbohydrate phosphatase"/>
    <property type="match status" value="1"/>
</dbReference>
<dbReference type="EC" id="3.1.3.25" evidence="7"/>
<dbReference type="InterPro" id="IPR020583">
    <property type="entry name" value="Inositol_monoP_metal-BS"/>
</dbReference>
<evidence type="ECO:0000313" key="8">
    <source>
        <dbReference type="EMBL" id="MDR6289820.1"/>
    </source>
</evidence>
<keyword evidence="5 7" id="KW-0378">Hydrolase</keyword>
<keyword evidence="4 7" id="KW-0479">Metal-binding</keyword>
<evidence type="ECO:0000256" key="6">
    <source>
        <dbReference type="ARBA" id="ARBA00022842"/>
    </source>
</evidence>
<evidence type="ECO:0000256" key="7">
    <source>
        <dbReference type="RuleBase" id="RU364068"/>
    </source>
</evidence>
<dbReference type="PRINTS" id="PR00377">
    <property type="entry name" value="IMPHPHTASES"/>
</dbReference>
<dbReference type="CDD" id="cd01639">
    <property type="entry name" value="IMPase"/>
    <property type="match status" value="1"/>
</dbReference>
<gene>
    <name evidence="8" type="ORF">E9232_002341</name>
</gene>
<dbReference type="InterPro" id="IPR033942">
    <property type="entry name" value="IMPase"/>
</dbReference>
<evidence type="ECO:0000256" key="5">
    <source>
        <dbReference type="ARBA" id="ARBA00022801"/>
    </source>
</evidence>
<dbReference type="Gene3D" id="3.30.540.10">
    <property type="entry name" value="Fructose-1,6-Bisphosphatase, subunit A, domain 1"/>
    <property type="match status" value="1"/>
</dbReference>
<keyword evidence="6 7" id="KW-0460">Magnesium</keyword>
<comment type="catalytic activity">
    <reaction evidence="1 7">
        <text>a myo-inositol phosphate + H2O = myo-inositol + phosphate</text>
        <dbReference type="Rhea" id="RHEA:24056"/>
        <dbReference type="ChEBI" id="CHEBI:15377"/>
        <dbReference type="ChEBI" id="CHEBI:17268"/>
        <dbReference type="ChEBI" id="CHEBI:43474"/>
        <dbReference type="ChEBI" id="CHEBI:84139"/>
        <dbReference type="EC" id="3.1.3.25"/>
    </reaction>
</comment>
<accession>A0ABU1JMJ3</accession>
<sequence length="280" mass="29386">MSFDRDAVRARHAFALGLGRRAGALALDFFERRDALVIETKSSSQDLVSRADREVEELIRTAIAEAFPQDGLLGEEYGLQDGRSGFTWVIDPIDGTAAFLNGIRSWTVSIGLTTGGPTGDEEIVAGVIYDPCADELFDAIAGGGARLNGQPISVAAAGGLGDGLIGFGINLKVPPAVGAGFLERLLIEGGAFLRLGSAAQMLAHVAAGRLIAFYEPLLSRWDCYAGFCLIREAGGWVDDVFWRDRGSLGGIALGGAPGVRAALTRIVDIGQPAEPLRATA</sequence>
<comment type="cofactor">
    <cofactor evidence="2 7">
        <name>Mg(2+)</name>
        <dbReference type="ChEBI" id="CHEBI:18420"/>
    </cofactor>
</comment>
<dbReference type="PANTHER" id="PTHR20854">
    <property type="entry name" value="INOSITOL MONOPHOSPHATASE"/>
    <property type="match status" value="1"/>
</dbReference>
<proteinExistence type="inferred from homology"/>
<comment type="caution">
    <text evidence="8">The sequence shown here is derived from an EMBL/GenBank/DDBJ whole genome shotgun (WGS) entry which is preliminary data.</text>
</comment>
<evidence type="ECO:0000313" key="9">
    <source>
        <dbReference type="Proteomes" id="UP001262410"/>
    </source>
</evidence>
<dbReference type="InterPro" id="IPR000760">
    <property type="entry name" value="Inositol_monophosphatase-like"/>
</dbReference>
<reference evidence="8 9" key="1">
    <citation type="submission" date="2023-07" db="EMBL/GenBank/DDBJ databases">
        <title>Sorghum-associated microbial communities from plants grown in Nebraska, USA.</title>
        <authorList>
            <person name="Schachtman D."/>
        </authorList>
    </citation>
    <scope>NUCLEOTIDE SEQUENCE [LARGE SCALE GENOMIC DNA]</scope>
    <source>
        <strain evidence="8 9">584</strain>
    </source>
</reference>
<evidence type="ECO:0000256" key="3">
    <source>
        <dbReference type="ARBA" id="ARBA00009759"/>
    </source>
</evidence>
<dbReference type="RefSeq" id="WP_309794149.1">
    <property type="nucleotide sequence ID" value="NZ_JAVDPW010000004.1"/>
</dbReference>